<evidence type="ECO:0000313" key="8">
    <source>
        <dbReference type="EMBL" id="EON95675.1"/>
    </source>
</evidence>
<dbReference type="EMBL" id="KB933378">
    <property type="protein sequence ID" value="EON95675.1"/>
    <property type="molecule type" value="Genomic_DNA"/>
</dbReference>
<dbReference type="PANTHER" id="PTHR45848">
    <property type="entry name" value="DUAL SPECIFICITY PROTEIN PHOSPHATASE 12 FAMILY MEMBER"/>
    <property type="match status" value="1"/>
</dbReference>
<dbReference type="HOGENOM" id="CLU_023312_0_0_1"/>
<comment type="similarity">
    <text evidence="1">Belongs to the protein-tyrosine phosphatase family. Non-receptor class dual specificity subfamily.</text>
</comment>
<dbReference type="OrthoDB" id="2017893at2759"/>
<keyword evidence="3" id="KW-0378">Hydrolase</keyword>
<dbReference type="Gene3D" id="3.90.190.10">
    <property type="entry name" value="Protein tyrosine phosphatase superfamily"/>
    <property type="match status" value="1"/>
</dbReference>
<dbReference type="SMART" id="SM00195">
    <property type="entry name" value="DSPc"/>
    <property type="match status" value="1"/>
</dbReference>
<name>R8B8P1_PHAM7</name>
<evidence type="ECO:0000313" key="9">
    <source>
        <dbReference type="Proteomes" id="UP000014074"/>
    </source>
</evidence>
<dbReference type="PROSITE" id="PS50056">
    <property type="entry name" value="TYR_PHOSPHATASE_2"/>
    <property type="match status" value="1"/>
</dbReference>
<sequence>MALNRVDGPDELYVGGIFALRRPAAMEEKRITHILSMIQYSFVQWADFRDRYVHLSVDIDDVEDADLLVHLPKAVRFIETALHPESEIPYSEDTAVPERMRRLGPRQVSGGKDEGKDGDGISPATGRLEGLHITTEEGTTRPAVFVHCAMGKSRSVSAVVAYLLWKHPHRYGLNPKSPKRPDKERAWTAVRQALDWVRKTRPIAEPNPGFMEQLRMWVEMGMPADSDDAVERNGTYQRWIWEREVEESARIGKAPDWIRFEDETEDGKTEEEEEAAKEDGGVELRCKKCRRVLATKPFIIPHQEDPAKQRCPHYFVEALSWMKPALETGELDGRLVCPNAKCGASVGRYAWQGFKCSCGEWVCPAISLQSSKVDEVAIRKPAAGRTGPGQDPRSALGIRLPPGMNGQKQNL</sequence>
<feature type="active site" description="Phosphocysteine intermediate" evidence="5">
    <location>
        <position position="148"/>
    </location>
</feature>
<evidence type="ECO:0000256" key="6">
    <source>
        <dbReference type="SAM" id="MobiDB-lite"/>
    </source>
</evidence>
<dbReference type="InterPro" id="IPR020422">
    <property type="entry name" value="TYR_PHOSPHATASE_DUAL_dom"/>
</dbReference>
<dbReference type="eggNOG" id="KOG1716">
    <property type="taxonomic scope" value="Eukaryota"/>
</dbReference>
<dbReference type="PANTHER" id="PTHR45848:SF4">
    <property type="entry name" value="DUAL SPECIFICITY PROTEIN PHOSPHATASE 12"/>
    <property type="match status" value="1"/>
</dbReference>
<dbReference type="GO" id="GO:0008138">
    <property type="term" value="F:protein tyrosine/serine/threonine phosphatase activity"/>
    <property type="evidence" value="ECO:0007669"/>
    <property type="project" value="InterPro"/>
</dbReference>
<feature type="domain" description="Tyrosine specific protein phosphatases" evidence="7">
    <location>
        <begin position="136"/>
        <end position="202"/>
    </location>
</feature>
<dbReference type="PIRSF" id="PIRSF000941">
    <property type="entry name" value="DUSP12"/>
    <property type="match status" value="1"/>
</dbReference>
<gene>
    <name evidence="8" type="ORF">UCRPA7_8830</name>
</gene>
<evidence type="ECO:0000256" key="1">
    <source>
        <dbReference type="ARBA" id="ARBA00008601"/>
    </source>
</evidence>
<dbReference type="SUPFAM" id="SSF52799">
    <property type="entry name" value="(Phosphotyrosine protein) phosphatases II"/>
    <property type="match status" value="1"/>
</dbReference>
<dbReference type="InterPro" id="IPR000387">
    <property type="entry name" value="Tyr_Pase_dom"/>
</dbReference>
<reference evidence="9" key="1">
    <citation type="journal article" date="2013" name="Genome Announc.">
        <title>Draft genome sequence of the ascomycete Phaeoacremonium aleophilum strain UCR-PA7, a causal agent of the esca disease complex in grapevines.</title>
        <authorList>
            <person name="Blanco-Ulate B."/>
            <person name="Rolshausen P."/>
            <person name="Cantu D."/>
        </authorList>
    </citation>
    <scope>NUCLEOTIDE SEQUENCE [LARGE SCALE GENOMIC DNA]</scope>
    <source>
        <strain evidence="9">UCR-PA7</strain>
    </source>
</reference>
<dbReference type="InterPro" id="IPR029021">
    <property type="entry name" value="Prot-tyrosine_phosphatase-like"/>
</dbReference>
<dbReference type="AlphaFoldDB" id="R8B8P1"/>
<keyword evidence="4" id="KW-0904">Protein phosphatase</keyword>
<accession>R8B8P1</accession>
<dbReference type="InterPro" id="IPR016278">
    <property type="entry name" value="DUSP12"/>
</dbReference>
<organism evidence="8 9">
    <name type="scientific">Phaeoacremonium minimum (strain UCR-PA7)</name>
    <name type="common">Esca disease fungus</name>
    <name type="synonym">Togninia minima</name>
    <dbReference type="NCBI Taxonomy" id="1286976"/>
    <lineage>
        <taxon>Eukaryota</taxon>
        <taxon>Fungi</taxon>
        <taxon>Dikarya</taxon>
        <taxon>Ascomycota</taxon>
        <taxon>Pezizomycotina</taxon>
        <taxon>Sordariomycetes</taxon>
        <taxon>Sordariomycetidae</taxon>
        <taxon>Togniniales</taxon>
        <taxon>Togniniaceae</taxon>
        <taxon>Phaeoacremonium</taxon>
    </lineage>
</organism>
<evidence type="ECO:0000256" key="5">
    <source>
        <dbReference type="PIRSR" id="PIRSR000941-50"/>
    </source>
</evidence>
<dbReference type="RefSeq" id="XP_007919531.1">
    <property type="nucleotide sequence ID" value="XM_007921340.1"/>
</dbReference>
<dbReference type="GO" id="GO:0005634">
    <property type="term" value="C:nucleus"/>
    <property type="evidence" value="ECO:0007669"/>
    <property type="project" value="TreeGrafter"/>
</dbReference>
<dbReference type="GeneID" id="19329721"/>
<dbReference type="EC" id="3.1.3.48" evidence="2"/>
<keyword evidence="9" id="KW-1185">Reference proteome</keyword>
<dbReference type="KEGG" id="tmn:UCRPA7_8830"/>
<feature type="region of interest" description="Disordered" evidence="6">
    <location>
        <begin position="105"/>
        <end position="126"/>
    </location>
</feature>
<evidence type="ECO:0000259" key="7">
    <source>
        <dbReference type="PROSITE" id="PS50056"/>
    </source>
</evidence>
<protein>
    <recommendedName>
        <fullName evidence="2">protein-tyrosine-phosphatase</fullName>
        <ecNumber evidence="2">3.1.3.48</ecNumber>
    </recommendedName>
</protein>
<feature type="region of interest" description="Disordered" evidence="6">
    <location>
        <begin position="380"/>
        <end position="411"/>
    </location>
</feature>
<evidence type="ECO:0000256" key="2">
    <source>
        <dbReference type="ARBA" id="ARBA00013064"/>
    </source>
</evidence>
<evidence type="ECO:0000256" key="3">
    <source>
        <dbReference type="ARBA" id="ARBA00022801"/>
    </source>
</evidence>
<dbReference type="Proteomes" id="UP000014074">
    <property type="component" value="Unassembled WGS sequence"/>
</dbReference>
<evidence type="ECO:0000256" key="4">
    <source>
        <dbReference type="ARBA" id="ARBA00022912"/>
    </source>
</evidence>
<dbReference type="GO" id="GO:0004725">
    <property type="term" value="F:protein tyrosine phosphatase activity"/>
    <property type="evidence" value="ECO:0007669"/>
    <property type="project" value="UniProtKB-EC"/>
</dbReference>
<proteinExistence type="inferred from homology"/>